<dbReference type="GO" id="GO:0006742">
    <property type="term" value="P:NADP+ catabolic process"/>
    <property type="evidence" value="ECO:0007669"/>
    <property type="project" value="TreeGrafter"/>
</dbReference>
<organism evidence="12">
    <name type="scientific">Mizugakiibacter sediminis</name>
    <dbReference type="NCBI Taxonomy" id="1475481"/>
    <lineage>
        <taxon>Bacteria</taxon>
        <taxon>Pseudomonadati</taxon>
        <taxon>Pseudomonadota</taxon>
        <taxon>Gammaproteobacteria</taxon>
        <taxon>Lysobacterales</taxon>
        <taxon>Rhodanobacteraceae</taxon>
        <taxon>Mizugakiibacter</taxon>
    </lineage>
</organism>
<name>A0A0U1PAQ8_9GAMM</name>
<keyword evidence="7" id="KW-0460">Magnesium</keyword>
<evidence type="ECO:0000256" key="6">
    <source>
        <dbReference type="ARBA" id="ARBA00022801"/>
    </source>
</evidence>
<dbReference type="InterPro" id="IPR050241">
    <property type="entry name" value="NAD-cap_RNA_hydrolase_NudC"/>
</dbReference>
<dbReference type="Gene3D" id="3.90.79.10">
    <property type="entry name" value="Nucleoside Triphosphate Pyrophosphohydrolase"/>
    <property type="match status" value="1"/>
</dbReference>
<dbReference type="GO" id="GO:0046872">
    <property type="term" value="F:metal ion binding"/>
    <property type="evidence" value="ECO:0007669"/>
    <property type="project" value="UniProtKB-KW"/>
</dbReference>
<dbReference type="PRINTS" id="PR00502">
    <property type="entry name" value="NUDIXFAMILY"/>
</dbReference>
<dbReference type="EMBL" id="DF952379">
    <property type="protein sequence ID" value="GAN45034.1"/>
    <property type="molecule type" value="Genomic_DNA"/>
</dbReference>
<comment type="cofactor">
    <cofactor evidence="1">
        <name>Mg(2+)</name>
        <dbReference type="ChEBI" id="CHEBI:18420"/>
    </cofactor>
</comment>
<evidence type="ECO:0000256" key="7">
    <source>
        <dbReference type="ARBA" id="ARBA00022842"/>
    </source>
</evidence>
<evidence type="ECO:0000259" key="11">
    <source>
        <dbReference type="PROSITE" id="PS51462"/>
    </source>
</evidence>
<evidence type="ECO:0000256" key="2">
    <source>
        <dbReference type="ARBA" id="ARBA00001947"/>
    </source>
</evidence>
<dbReference type="InterPro" id="IPR020084">
    <property type="entry name" value="NUDIX_hydrolase_CS"/>
</dbReference>
<dbReference type="PROSITE" id="PS00893">
    <property type="entry name" value="NUDIX_BOX"/>
    <property type="match status" value="1"/>
</dbReference>
<sequence>MIVIVEHEGACLLGRQAGWPEKRYSTLAGFVEPGETLEQAVRREVAEEAGVEVLDCDYHSSQPWPFPGSLMLGFTATAARRDIRLADGELEDARWFTAAEIVAALRAGELRLSPSISVSYRLIEHWLAGQGIDLAAELAALPS</sequence>
<evidence type="ECO:0000256" key="8">
    <source>
        <dbReference type="ARBA" id="ARBA00023027"/>
    </source>
</evidence>
<keyword evidence="8" id="KW-0520">NAD</keyword>
<dbReference type="GO" id="GO:0035529">
    <property type="term" value="F:NADH pyrophosphatase activity"/>
    <property type="evidence" value="ECO:0007669"/>
    <property type="project" value="TreeGrafter"/>
</dbReference>
<dbReference type="CDD" id="cd03429">
    <property type="entry name" value="NUDIX_NADH_pyrophosphatase_Nudt13"/>
    <property type="match status" value="1"/>
</dbReference>
<dbReference type="InterPro" id="IPR049734">
    <property type="entry name" value="NudC-like_C"/>
</dbReference>
<dbReference type="PROSITE" id="PS51462">
    <property type="entry name" value="NUDIX"/>
    <property type="match status" value="1"/>
</dbReference>
<evidence type="ECO:0000256" key="1">
    <source>
        <dbReference type="ARBA" id="ARBA00001946"/>
    </source>
</evidence>
<keyword evidence="6 10" id="KW-0378">Hydrolase</keyword>
<protein>
    <recommendedName>
        <fullName evidence="4">NAD(+) diphosphatase</fullName>
        <ecNumber evidence="4">3.6.1.22</ecNumber>
    </recommendedName>
</protein>
<dbReference type="GO" id="GO:0019677">
    <property type="term" value="P:NAD+ catabolic process"/>
    <property type="evidence" value="ECO:0007669"/>
    <property type="project" value="TreeGrafter"/>
</dbReference>
<comment type="cofactor">
    <cofactor evidence="2">
        <name>Zn(2+)</name>
        <dbReference type="ChEBI" id="CHEBI:29105"/>
    </cofactor>
</comment>
<dbReference type="InterPro" id="IPR000086">
    <property type="entry name" value="NUDIX_hydrolase_dom"/>
</dbReference>
<gene>
    <name evidence="12" type="ORF">MBSD_1573</name>
</gene>
<proteinExistence type="inferred from homology"/>
<dbReference type="PANTHER" id="PTHR42904">
    <property type="entry name" value="NUDIX HYDROLASE, NUDC SUBFAMILY"/>
    <property type="match status" value="1"/>
</dbReference>
<dbReference type="EC" id="3.6.1.22" evidence="4"/>
<evidence type="ECO:0000256" key="10">
    <source>
        <dbReference type="RuleBase" id="RU003476"/>
    </source>
</evidence>
<dbReference type="PANTHER" id="PTHR42904:SF6">
    <property type="entry name" value="NAD-CAPPED RNA HYDROLASE NUDT12"/>
    <property type="match status" value="1"/>
</dbReference>
<evidence type="ECO:0000256" key="9">
    <source>
        <dbReference type="ARBA" id="ARBA00023679"/>
    </source>
</evidence>
<keyword evidence="5" id="KW-0479">Metal-binding</keyword>
<dbReference type="AlphaFoldDB" id="A0A0U1PAQ8"/>
<comment type="catalytic activity">
    <reaction evidence="9">
        <text>a 5'-end NAD(+)-phospho-ribonucleoside in mRNA + H2O = a 5'-end phospho-adenosine-phospho-ribonucleoside in mRNA + beta-nicotinamide D-ribonucleotide + 2 H(+)</text>
        <dbReference type="Rhea" id="RHEA:60876"/>
        <dbReference type="Rhea" id="RHEA-COMP:15698"/>
        <dbReference type="Rhea" id="RHEA-COMP:15719"/>
        <dbReference type="ChEBI" id="CHEBI:14649"/>
        <dbReference type="ChEBI" id="CHEBI:15377"/>
        <dbReference type="ChEBI" id="CHEBI:15378"/>
        <dbReference type="ChEBI" id="CHEBI:144029"/>
        <dbReference type="ChEBI" id="CHEBI:144051"/>
    </reaction>
    <physiologicalReaction direction="left-to-right" evidence="9">
        <dbReference type="Rhea" id="RHEA:60877"/>
    </physiologicalReaction>
</comment>
<dbReference type="HOGENOM" id="CLU_037162_16_2_6"/>
<accession>A0A0U1PAQ8</accession>
<dbReference type="SUPFAM" id="SSF55811">
    <property type="entry name" value="Nudix"/>
    <property type="match status" value="1"/>
</dbReference>
<dbReference type="InterPro" id="IPR015797">
    <property type="entry name" value="NUDIX_hydrolase-like_dom_sf"/>
</dbReference>
<dbReference type="Pfam" id="PF00293">
    <property type="entry name" value="NUDIX"/>
    <property type="match status" value="1"/>
</dbReference>
<comment type="similarity">
    <text evidence="3">Belongs to the Nudix hydrolase family. NudC subfamily.</text>
</comment>
<dbReference type="InterPro" id="IPR020476">
    <property type="entry name" value="Nudix_hydrolase"/>
</dbReference>
<dbReference type="GO" id="GO:0005829">
    <property type="term" value="C:cytosol"/>
    <property type="evidence" value="ECO:0007669"/>
    <property type="project" value="TreeGrafter"/>
</dbReference>
<reference evidence="12" key="1">
    <citation type="submission" date="2015-03" db="EMBL/GenBank/DDBJ databases">
        <title>Draft genome sequence of Mizugakiibacter sediminis skMP5.</title>
        <authorList>
            <person name="Watanabe T."/>
            <person name="Kojima H."/>
            <person name="Fukui M."/>
        </authorList>
    </citation>
    <scope>NUCLEOTIDE SEQUENCE</scope>
    <source>
        <strain evidence="12">SkMP5</strain>
    </source>
</reference>
<evidence type="ECO:0000313" key="12">
    <source>
        <dbReference type="EMBL" id="GAN45034.1"/>
    </source>
</evidence>
<feature type="domain" description="Nudix hydrolase" evidence="11">
    <location>
        <begin position="1"/>
        <end position="118"/>
    </location>
</feature>
<dbReference type="NCBIfam" id="NF001299">
    <property type="entry name" value="PRK00241.1"/>
    <property type="match status" value="1"/>
</dbReference>
<evidence type="ECO:0000256" key="5">
    <source>
        <dbReference type="ARBA" id="ARBA00022723"/>
    </source>
</evidence>
<evidence type="ECO:0000256" key="3">
    <source>
        <dbReference type="ARBA" id="ARBA00009595"/>
    </source>
</evidence>
<evidence type="ECO:0000256" key="4">
    <source>
        <dbReference type="ARBA" id="ARBA00012381"/>
    </source>
</evidence>